<dbReference type="Proteomes" id="UP000245624">
    <property type="component" value="Unassembled WGS sequence"/>
</dbReference>
<evidence type="ECO:0000259" key="1">
    <source>
        <dbReference type="Pfam" id="PF01636"/>
    </source>
</evidence>
<keyword evidence="2" id="KW-0808">Transferase</keyword>
<dbReference type="InterPro" id="IPR011009">
    <property type="entry name" value="Kinase-like_dom_sf"/>
</dbReference>
<reference evidence="2 3" key="1">
    <citation type="submission" date="2018-05" db="EMBL/GenBank/DDBJ databases">
        <title>Genomic analysis of Gracilibacillus dipsosauri DD1 reveals novel features of a salt-tolerant amylase.</title>
        <authorList>
            <person name="Deutch C.E."/>
            <person name="Yang S."/>
        </authorList>
    </citation>
    <scope>NUCLEOTIDE SEQUENCE [LARGE SCALE GENOMIC DNA]</scope>
    <source>
        <strain evidence="2 3">DD1</strain>
    </source>
</reference>
<dbReference type="Gene3D" id="3.90.1200.10">
    <property type="match status" value="1"/>
</dbReference>
<proteinExistence type="predicted"/>
<comment type="caution">
    <text evidence="2">The sequence shown here is derived from an EMBL/GenBank/DDBJ whole genome shotgun (WGS) entry which is preliminary data.</text>
</comment>
<dbReference type="RefSeq" id="WP_109985488.1">
    <property type="nucleotide sequence ID" value="NZ_QGTD01000019.1"/>
</dbReference>
<name>A0A317KUS4_9BACI</name>
<dbReference type="GO" id="GO:0016740">
    <property type="term" value="F:transferase activity"/>
    <property type="evidence" value="ECO:0007669"/>
    <property type="project" value="UniProtKB-KW"/>
</dbReference>
<sequence length="248" mass="28418">MILGAPIAKGNTADIYLYNNKIVKVFNDYLPDSEAFYEASKQEYAFSCGLSVPKVYSVTKIGGKQAIIMEYIEGKTLADLYFENKEHAEYYLDISVDVQLKIHSIIPETIEPMVKKLHHQIEGAPILAKRQKSYLIEKLDSMIFETRLCHGDFHLFNLIMTDNKISIIDWVDSSAGDIHADIYRTYLLYSQLSLELAEMYLRLYCEKSGLLKSDVFQWAPIIAGARLFESVETESKDRLMAIINKYCP</sequence>
<dbReference type="OrthoDB" id="9800774at2"/>
<keyword evidence="3" id="KW-1185">Reference proteome</keyword>
<dbReference type="PANTHER" id="PTHR21310">
    <property type="entry name" value="AMINOGLYCOSIDE PHOSPHOTRANSFERASE-RELATED-RELATED"/>
    <property type="match status" value="1"/>
</dbReference>
<dbReference type="Pfam" id="PF01636">
    <property type="entry name" value="APH"/>
    <property type="match status" value="1"/>
</dbReference>
<dbReference type="SUPFAM" id="SSF56112">
    <property type="entry name" value="Protein kinase-like (PK-like)"/>
    <property type="match status" value="1"/>
</dbReference>
<protein>
    <submittedName>
        <fullName evidence="2">Aminoglycoside phosphotransferase</fullName>
    </submittedName>
</protein>
<evidence type="ECO:0000313" key="2">
    <source>
        <dbReference type="EMBL" id="PWU67086.1"/>
    </source>
</evidence>
<organism evidence="2 3">
    <name type="scientific">Gracilibacillus dipsosauri</name>
    <dbReference type="NCBI Taxonomy" id="178340"/>
    <lineage>
        <taxon>Bacteria</taxon>
        <taxon>Bacillati</taxon>
        <taxon>Bacillota</taxon>
        <taxon>Bacilli</taxon>
        <taxon>Bacillales</taxon>
        <taxon>Bacillaceae</taxon>
        <taxon>Gracilibacillus</taxon>
    </lineage>
</organism>
<gene>
    <name evidence="2" type="ORF">DLJ74_17880</name>
</gene>
<accession>A0A317KUS4</accession>
<dbReference type="EMBL" id="QGTD01000019">
    <property type="protein sequence ID" value="PWU67086.1"/>
    <property type="molecule type" value="Genomic_DNA"/>
</dbReference>
<dbReference type="InterPro" id="IPR051678">
    <property type="entry name" value="AGP_Transferase"/>
</dbReference>
<dbReference type="InterPro" id="IPR002575">
    <property type="entry name" value="Aminoglycoside_PTrfase"/>
</dbReference>
<feature type="domain" description="Aminoglycoside phosphotransferase" evidence="1">
    <location>
        <begin position="6"/>
        <end position="205"/>
    </location>
</feature>
<evidence type="ECO:0000313" key="3">
    <source>
        <dbReference type="Proteomes" id="UP000245624"/>
    </source>
</evidence>
<dbReference type="AlphaFoldDB" id="A0A317KUS4"/>